<sequence>MAWGSIEAGDRMNPTTPSLRVPMAQVGDTYQLTSAASYQGPERANSGPEIASRRGHPLDASHVR</sequence>
<gene>
    <name evidence="2" type="ORF">KHLLAP_LOCUS2594</name>
</gene>
<comment type="caution">
    <text evidence="2">The sequence shown here is derived from an EMBL/GenBank/DDBJ whole genome shotgun (WGS) entry which is preliminary data.</text>
</comment>
<protein>
    <submittedName>
        <fullName evidence="2">Uu.00g049790.m01.CDS01</fullName>
    </submittedName>
</protein>
<evidence type="ECO:0000256" key="1">
    <source>
        <dbReference type="SAM" id="MobiDB-lite"/>
    </source>
</evidence>
<evidence type="ECO:0000313" key="2">
    <source>
        <dbReference type="EMBL" id="CAJ2502126.1"/>
    </source>
</evidence>
<proteinExistence type="predicted"/>
<keyword evidence="3" id="KW-1185">Reference proteome</keyword>
<dbReference type="AlphaFoldDB" id="A0AAI8YEQ9"/>
<feature type="region of interest" description="Disordered" evidence="1">
    <location>
        <begin position="1"/>
        <end position="64"/>
    </location>
</feature>
<dbReference type="EMBL" id="CAUWAG010000003">
    <property type="protein sequence ID" value="CAJ2502126.1"/>
    <property type="molecule type" value="Genomic_DNA"/>
</dbReference>
<organism evidence="2 3">
    <name type="scientific">Anthostomella pinea</name>
    <dbReference type="NCBI Taxonomy" id="933095"/>
    <lineage>
        <taxon>Eukaryota</taxon>
        <taxon>Fungi</taxon>
        <taxon>Dikarya</taxon>
        <taxon>Ascomycota</taxon>
        <taxon>Pezizomycotina</taxon>
        <taxon>Sordariomycetes</taxon>
        <taxon>Xylariomycetidae</taxon>
        <taxon>Xylariales</taxon>
        <taxon>Xylariaceae</taxon>
        <taxon>Anthostomella</taxon>
    </lineage>
</organism>
<feature type="compositionally biased region" description="Polar residues" evidence="1">
    <location>
        <begin position="28"/>
        <end position="37"/>
    </location>
</feature>
<name>A0AAI8YEQ9_9PEZI</name>
<dbReference type="Proteomes" id="UP001295740">
    <property type="component" value="Unassembled WGS sequence"/>
</dbReference>
<reference evidence="2" key="1">
    <citation type="submission" date="2023-10" db="EMBL/GenBank/DDBJ databases">
        <authorList>
            <person name="Hackl T."/>
        </authorList>
    </citation>
    <scope>NUCLEOTIDE SEQUENCE</scope>
</reference>
<evidence type="ECO:0000313" key="3">
    <source>
        <dbReference type="Proteomes" id="UP001295740"/>
    </source>
</evidence>
<accession>A0AAI8YEQ9</accession>